<accession>A0A2P5CSI2</accession>
<keyword evidence="3" id="KW-1185">Reference proteome</keyword>
<gene>
    <name evidence="2" type="ORF">PanWU01x14_127860</name>
</gene>
<comment type="caution">
    <text evidence="2">The sequence shown here is derived from an EMBL/GenBank/DDBJ whole genome shotgun (WGS) entry which is preliminary data.</text>
</comment>
<sequence>MSLVGSRQWRQEKNLISSVMRMSSTGSSMGQPEKNLAGRRRNIVAL</sequence>
<evidence type="ECO:0000313" key="2">
    <source>
        <dbReference type="EMBL" id="PON64019.1"/>
    </source>
</evidence>
<feature type="compositionally biased region" description="Basic residues" evidence="1">
    <location>
        <begin position="37"/>
        <end position="46"/>
    </location>
</feature>
<evidence type="ECO:0000256" key="1">
    <source>
        <dbReference type="SAM" id="MobiDB-lite"/>
    </source>
</evidence>
<protein>
    <submittedName>
        <fullName evidence="2">Uncharacterized protein</fullName>
    </submittedName>
</protein>
<proteinExistence type="predicted"/>
<name>A0A2P5CSI2_PARAD</name>
<reference evidence="3" key="1">
    <citation type="submission" date="2016-06" db="EMBL/GenBank/DDBJ databases">
        <title>Parallel loss of symbiosis genes in relatives of nitrogen-fixing non-legume Parasponia.</title>
        <authorList>
            <person name="Van Velzen R."/>
            <person name="Holmer R."/>
            <person name="Bu F."/>
            <person name="Rutten L."/>
            <person name="Van Zeijl A."/>
            <person name="Liu W."/>
            <person name="Santuari L."/>
            <person name="Cao Q."/>
            <person name="Sharma T."/>
            <person name="Shen D."/>
            <person name="Roswanjaya Y."/>
            <person name="Wardhani T."/>
            <person name="Kalhor M.S."/>
            <person name="Jansen J."/>
            <person name="Van den Hoogen J."/>
            <person name="Gungor B."/>
            <person name="Hartog M."/>
            <person name="Hontelez J."/>
            <person name="Verver J."/>
            <person name="Yang W.-C."/>
            <person name="Schijlen E."/>
            <person name="Repin R."/>
            <person name="Schilthuizen M."/>
            <person name="Schranz E."/>
            <person name="Heidstra R."/>
            <person name="Miyata K."/>
            <person name="Fedorova E."/>
            <person name="Kohlen W."/>
            <person name="Bisseling T."/>
            <person name="Smit S."/>
            <person name="Geurts R."/>
        </authorList>
    </citation>
    <scope>NUCLEOTIDE SEQUENCE [LARGE SCALE GENOMIC DNA]</scope>
    <source>
        <strain evidence="3">cv. WU1-14</strain>
    </source>
</reference>
<feature type="region of interest" description="Disordered" evidence="1">
    <location>
        <begin position="21"/>
        <end position="46"/>
    </location>
</feature>
<evidence type="ECO:0000313" key="3">
    <source>
        <dbReference type="Proteomes" id="UP000237105"/>
    </source>
</evidence>
<organism evidence="2 3">
    <name type="scientific">Parasponia andersonii</name>
    <name type="common">Sponia andersonii</name>
    <dbReference type="NCBI Taxonomy" id="3476"/>
    <lineage>
        <taxon>Eukaryota</taxon>
        <taxon>Viridiplantae</taxon>
        <taxon>Streptophyta</taxon>
        <taxon>Embryophyta</taxon>
        <taxon>Tracheophyta</taxon>
        <taxon>Spermatophyta</taxon>
        <taxon>Magnoliopsida</taxon>
        <taxon>eudicotyledons</taxon>
        <taxon>Gunneridae</taxon>
        <taxon>Pentapetalae</taxon>
        <taxon>rosids</taxon>
        <taxon>fabids</taxon>
        <taxon>Rosales</taxon>
        <taxon>Cannabaceae</taxon>
        <taxon>Parasponia</taxon>
    </lineage>
</organism>
<dbReference type="AlphaFoldDB" id="A0A2P5CSI2"/>
<dbReference type="EMBL" id="JXTB01000099">
    <property type="protein sequence ID" value="PON64019.1"/>
    <property type="molecule type" value="Genomic_DNA"/>
</dbReference>
<dbReference type="Proteomes" id="UP000237105">
    <property type="component" value="Unassembled WGS sequence"/>
</dbReference>